<dbReference type="RefSeq" id="WP_009165044.1">
    <property type="nucleotide sequence ID" value="NZ_ADFP01000079.1"/>
</dbReference>
<dbReference type="Proteomes" id="UP000006462">
    <property type="component" value="Unassembled WGS sequence"/>
</dbReference>
<proteinExistence type="predicted"/>
<reference evidence="1 2" key="1">
    <citation type="submission" date="2009-12" db="EMBL/GenBank/DDBJ databases">
        <authorList>
            <person name="Shrivastava S."/>
            <person name="Madupu R."/>
            <person name="Durkin A.S."/>
            <person name="Torralba M."/>
            <person name="Methe B."/>
            <person name="Sutton G.G."/>
            <person name="Strausberg R.L."/>
            <person name="Nelson K.E."/>
        </authorList>
    </citation>
    <scope>NUCLEOTIDE SEQUENCE [LARGE SCALE GENOMIC DNA]</scope>
    <source>
        <strain evidence="1 2">W5455</strain>
    </source>
</reference>
<evidence type="ECO:0000313" key="2">
    <source>
        <dbReference type="Proteomes" id="UP000006462"/>
    </source>
</evidence>
<protein>
    <recommendedName>
        <fullName evidence="3">IrrE N-terminal-like domain-containing protein</fullName>
    </recommendedName>
</protein>
<evidence type="ECO:0008006" key="3">
    <source>
        <dbReference type="Google" id="ProtNLM"/>
    </source>
</evidence>
<comment type="caution">
    <text evidence="1">The sequence shown here is derived from an EMBL/GenBank/DDBJ whole genome shotgun (WGS) entry which is preliminary data.</text>
</comment>
<sequence>MIVNDQSIQVVNSMDSDISDLREINDFILSIFRDIWGAEYKTAEKCEIYNDPNSSCPMLMIEEIPLKIRLKLTSLKCWAQAIFQLSHELCHYIIRQHKYDKDFILGWFEEIICEAVSLYTLEIAYKKWKSCSLSEQGPEYNIKIYDYLQKELAQDETDALAKCTTLQLLAEYEKRHIHDRDSHRHERNRLYKSISIDSKNIPILCKYANYINQDKLTLDFDSWDKNYLCLILKELRNIQPVR</sequence>
<accession>A0ABP2HTV8</accession>
<keyword evidence="2" id="KW-1185">Reference proteome</keyword>
<name>A0ABP2HTV8_9BACT</name>
<organism evidence="1 2">
    <name type="scientific">Pyramidobacter piscolens W5455</name>
    <dbReference type="NCBI Taxonomy" id="352165"/>
    <lineage>
        <taxon>Bacteria</taxon>
        <taxon>Thermotogati</taxon>
        <taxon>Synergistota</taxon>
        <taxon>Synergistia</taxon>
        <taxon>Synergistales</taxon>
        <taxon>Dethiosulfovibrionaceae</taxon>
        <taxon>Pyramidobacter</taxon>
    </lineage>
</organism>
<dbReference type="EMBL" id="ADFP01000079">
    <property type="protein sequence ID" value="EFB90446.1"/>
    <property type="molecule type" value="Genomic_DNA"/>
</dbReference>
<gene>
    <name evidence="1" type="ORF">HMPREF7215_2082</name>
</gene>
<evidence type="ECO:0000313" key="1">
    <source>
        <dbReference type="EMBL" id="EFB90446.1"/>
    </source>
</evidence>